<feature type="domain" description="Surface lipoprotein assembly modifier C-terminal" evidence="2">
    <location>
        <begin position="157"/>
        <end position="445"/>
    </location>
</feature>
<reference evidence="3" key="1">
    <citation type="submission" date="2022-03" db="EMBL/GenBank/DDBJ databases">
        <authorList>
            <person name="Woo C.Y."/>
        </authorList>
    </citation>
    <scope>NUCLEOTIDE SEQUENCE</scope>
    <source>
        <strain evidence="3">CYS-02</strain>
    </source>
</reference>
<accession>A0A9X1VUN5</accession>
<dbReference type="SUPFAM" id="SSF48452">
    <property type="entry name" value="TPR-like"/>
    <property type="match status" value="1"/>
</dbReference>
<dbReference type="Pfam" id="PF04575">
    <property type="entry name" value="SlipAM"/>
    <property type="match status" value="1"/>
</dbReference>
<dbReference type="Pfam" id="PF14559">
    <property type="entry name" value="TPR_19"/>
    <property type="match status" value="1"/>
</dbReference>
<dbReference type="AlphaFoldDB" id="A0A9X1VUN5"/>
<keyword evidence="3" id="KW-0449">Lipoprotein</keyword>
<feature type="chain" id="PRO_5040725784" evidence="1">
    <location>
        <begin position="27"/>
        <end position="445"/>
    </location>
</feature>
<evidence type="ECO:0000256" key="1">
    <source>
        <dbReference type="SAM" id="SignalP"/>
    </source>
</evidence>
<protein>
    <submittedName>
        <fullName evidence="3">Surface lipoprotein assembly modifier</fullName>
    </submittedName>
</protein>
<keyword evidence="1" id="KW-0732">Signal</keyword>
<keyword evidence="4" id="KW-1185">Reference proteome</keyword>
<gene>
    <name evidence="3" type="ORF">MMF98_10235</name>
</gene>
<dbReference type="InterPro" id="IPR011990">
    <property type="entry name" value="TPR-like_helical_dom_sf"/>
</dbReference>
<dbReference type="SUPFAM" id="SSF56935">
    <property type="entry name" value="Porins"/>
    <property type="match status" value="1"/>
</dbReference>
<dbReference type="Gene3D" id="1.25.40.10">
    <property type="entry name" value="Tetratricopeptide repeat domain"/>
    <property type="match status" value="1"/>
</dbReference>
<evidence type="ECO:0000313" key="3">
    <source>
        <dbReference type="EMBL" id="MCJ0763585.1"/>
    </source>
</evidence>
<name>A0A9X1VUN5_9BURK</name>
<dbReference type="Proteomes" id="UP001139447">
    <property type="component" value="Unassembled WGS sequence"/>
</dbReference>
<dbReference type="InterPro" id="IPR007655">
    <property type="entry name" value="Slam_C"/>
</dbReference>
<evidence type="ECO:0000259" key="2">
    <source>
        <dbReference type="Pfam" id="PF04575"/>
    </source>
</evidence>
<dbReference type="EMBL" id="JALGBI010000001">
    <property type="protein sequence ID" value="MCJ0763585.1"/>
    <property type="molecule type" value="Genomic_DNA"/>
</dbReference>
<sequence length="445" mass="48034">MAFPRPSHLLFGLMLAAALVPGRALAEADALVREALSLTTSGQAKQAFDLLSPQEVARAGDPDFDTVLGIAANETGQYTRAVFALERVLAVQPGNARARAELGRALFAVGDTQAARALLQQTKDQGVPVEAAQTIDQFLQAIDRVEESGRSSLKGYAEASIGHDSNVNSGPGISNVAVPAFGGLVLTLNPGGVKTSAGYATVGGGLSGRYVIDPRWSLIGNVNGSFRHNSGGASQFDIDQLDANAGASYRVERNEYTLVAQVGTYGVGHERLRDQAGLVGEWTYRLDGYRQFNTYLQLSRLTYPQQRLRDVDRNVIGGSYAHLFRDSGLLAFGGLYLGEEKVRASGVPHLGHKLFGLRAGVQKPFSETLAIFLTGGYEDRRFGGDDPLFMTTRHDKQSNLNLGLSWAPAKAWRVTPQLAYVRTKSNVPIADYDKTMVSVTVRREF</sequence>
<evidence type="ECO:0000313" key="4">
    <source>
        <dbReference type="Proteomes" id="UP001139447"/>
    </source>
</evidence>
<dbReference type="RefSeq" id="WP_243306171.1">
    <property type="nucleotide sequence ID" value="NZ_JALGBI010000001.1"/>
</dbReference>
<proteinExistence type="predicted"/>
<organism evidence="3 4">
    <name type="scientific">Variovorax terrae</name>
    <dbReference type="NCBI Taxonomy" id="2923278"/>
    <lineage>
        <taxon>Bacteria</taxon>
        <taxon>Pseudomonadati</taxon>
        <taxon>Pseudomonadota</taxon>
        <taxon>Betaproteobacteria</taxon>
        <taxon>Burkholderiales</taxon>
        <taxon>Comamonadaceae</taxon>
        <taxon>Variovorax</taxon>
    </lineage>
</organism>
<feature type="signal peptide" evidence="1">
    <location>
        <begin position="1"/>
        <end position="26"/>
    </location>
</feature>
<comment type="caution">
    <text evidence="3">The sequence shown here is derived from an EMBL/GenBank/DDBJ whole genome shotgun (WGS) entry which is preliminary data.</text>
</comment>